<keyword evidence="4" id="KW-1185">Reference proteome</keyword>
<dbReference type="Proteomes" id="UP000800040">
    <property type="component" value="Unassembled WGS sequence"/>
</dbReference>
<reference evidence="3" key="1">
    <citation type="submission" date="2020-01" db="EMBL/GenBank/DDBJ databases">
        <authorList>
            <consortium name="DOE Joint Genome Institute"/>
            <person name="Haridas S."/>
            <person name="Albert R."/>
            <person name="Binder M."/>
            <person name="Bloem J."/>
            <person name="Labutti K."/>
            <person name="Salamov A."/>
            <person name="Andreopoulos B."/>
            <person name="Baker S.E."/>
            <person name="Barry K."/>
            <person name="Bills G."/>
            <person name="Bluhm B.H."/>
            <person name="Cannon C."/>
            <person name="Castanera R."/>
            <person name="Culley D.E."/>
            <person name="Daum C."/>
            <person name="Ezra D."/>
            <person name="Gonzalez J.B."/>
            <person name="Henrissat B."/>
            <person name="Kuo A."/>
            <person name="Liang C."/>
            <person name="Lipzen A."/>
            <person name="Lutzoni F."/>
            <person name="Magnuson J."/>
            <person name="Mondo S."/>
            <person name="Nolan M."/>
            <person name="Ohm R."/>
            <person name="Pangilinan J."/>
            <person name="Park H.-J."/>
            <person name="Ramirez L."/>
            <person name="Alfaro M."/>
            <person name="Sun H."/>
            <person name="Tritt A."/>
            <person name="Yoshinaga Y."/>
            <person name="Zwiers L.-H."/>
            <person name="Turgeon B.G."/>
            <person name="Goodwin S.B."/>
            <person name="Spatafora J.W."/>
            <person name="Crous P.W."/>
            <person name="Grigoriev I.V."/>
        </authorList>
    </citation>
    <scope>NUCLEOTIDE SEQUENCE</scope>
    <source>
        <strain evidence="3">P77</strain>
    </source>
</reference>
<organism evidence="3 4">
    <name type="scientific">Decorospora gaudefroyi</name>
    <dbReference type="NCBI Taxonomy" id="184978"/>
    <lineage>
        <taxon>Eukaryota</taxon>
        <taxon>Fungi</taxon>
        <taxon>Dikarya</taxon>
        <taxon>Ascomycota</taxon>
        <taxon>Pezizomycotina</taxon>
        <taxon>Dothideomycetes</taxon>
        <taxon>Pleosporomycetidae</taxon>
        <taxon>Pleosporales</taxon>
        <taxon>Pleosporineae</taxon>
        <taxon>Pleosporaceae</taxon>
        <taxon>Decorospora</taxon>
    </lineage>
</organism>
<evidence type="ECO:0000256" key="2">
    <source>
        <dbReference type="SAM" id="SignalP"/>
    </source>
</evidence>
<proteinExistence type="predicted"/>
<feature type="chain" id="PRO_5025498415" description="Ecp2 effector protein domain-containing protein" evidence="2">
    <location>
        <begin position="18"/>
        <end position="254"/>
    </location>
</feature>
<sequence length="254" mass="27765">MYYTHLLSAAFAAVVLASPTPQTVESASIDPPKEIMLKGGKAIVLPSHEKRDIQLAGGSWAKVSDAHDDDSLAVRLTKRGADKISSCGPKSGWIPVEDRGEYMYQAMWGYRSAVSAFCSRVSNAMNVDGSFGPLVVAAQSRISVTIRWQDDSQNVKDDLRGNRVGLKGEQPGHVEFEVNNKRDKGASNDYTMNEENCKTYLMHMAATNQGCYGPNNRDTKGGTWQMEDNKLTFHALPASDAEDVNTPPHDGLRA</sequence>
<dbReference type="EMBL" id="ML975588">
    <property type="protein sequence ID" value="KAF1828271.1"/>
    <property type="molecule type" value="Genomic_DNA"/>
</dbReference>
<name>A0A6A5JWP8_9PLEO</name>
<gene>
    <name evidence="3" type="ORF">BDW02DRAFT_617033</name>
</gene>
<evidence type="ECO:0000313" key="4">
    <source>
        <dbReference type="Proteomes" id="UP000800040"/>
    </source>
</evidence>
<dbReference type="AlphaFoldDB" id="A0A6A5JWP8"/>
<feature type="signal peptide" evidence="2">
    <location>
        <begin position="1"/>
        <end position="17"/>
    </location>
</feature>
<keyword evidence="2" id="KW-0732">Signal</keyword>
<evidence type="ECO:0000256" key="1">
    <source>
        <dbReference type="SAM" id="MobiDB-lite"/>
    </source>
</evidence>
<dbReference type="OrthoDB" id="4153866at2759"/>
<evidence type="ECO:0000313" key="3">
    <source>
        <dbReference type="EMBL" id="KAF1828271.1"/>
    </source>
</evidence>
<accession>A0A6A5JWP8</accession>
<protein>
    <recommendedName>
        <fullName evidence="5">Ecp2 effector protein domain-containing protein</fullName>
    </recommendedName>
</protein>
<evidence type="ECO:0008006" key="5">
    <source>
        <dbReference type="Google" id="ProtNLM"/>
    </source>
</evidence>
<feature type="region of interest" description="Disordered" evidence="1">
    <location>
        <begin position="235"/>
        <end position="254"/>
    </location>
</feature>